<feature type="region of interest" description="Disordered" evidence="1">
    <location>
        <begin position="42"/>
        <end position="128"/>
    </location>
</feature>
<comment type="caution">
    <text evidence="2">The sequence shown here is derived from an EMBL/GenBank/DDBJ whole genome shotgun (WGS) entry which is preliminary data.</text>
</comment>
<feature type="compositionally biased region" description="Acidic residues" evidence="1">
    <location>
        <begin position="114"/>
        <end position="128"/>
    </location>
</feature>
<evidence type="ECO:0000313" key="2">
    <source>
        <dbReference type="EMBL" id="KAK5783946.1"/>
    </source>
</evidence>
<feature type="compositionally biased region" description="Basic and acidic residues" evidence="1">
    <location>
        <begin position="54"/>
        <end position="67"/>
    </location>
</feature>
<name>A0ABR0N090_GOSAR</name>
<feature type="compositionally biased region" description="Polar residues" evidence="1">
    <location>
        <begin position="42"/>
        <end position="53"/>
    </location>
</feature>
<evidence type="ECO:0000256" key="1">
    <source>
        <dbReference type="SAM" id="MobiDB-lite"/>
    </source>
</evidence>
<protein>
    <submittedName>
        <fullName evidence="2">Uncharacterized protein</fullName>
    </submittedName>
</protein>
<reference evidence="2 3" key="1">
    <citation type="submission" date="2023-03" db="EMBL/GenBank/DDBJ databases">
        <title>WGS of Gossypium arboreum.</title>
        <authorList>
            <person name="Yu D."/>
        </authorList>
    </citation>
    <scope>NUCLEOTIDE SEQUENCE [LARGE SCALE GENOMIC DNA]</scope>
    <source>
        <tissue evidence="2">Leaf</tissue>
    </source>
</reference>
<dbReference type="EMBL" id="JARKNE010000011">
    <property type="protein sequence ID" value="KAK5783946.1"/>
    <property type="molecule type" value="Genomic_DNA"/>
</dbReference>
<gene>
    <name evidence="2" type="ORF">PVK06_038463</name>
</gene>
<accession>A0ABR0N090</accession>
<dbReference type="Proteomes" id="UP001358586">
    <property type="component" value="Chromosome 11"/>
</dbReference>
<keyword evidence="3" id="KW-1185">Reference proteome</keyword>
<organism evidence="2 3">
    <name type="scientific">Gossypium arboreum</name>
    <name type="common">Tree cotton</name>
    <name type="synonym">Gossypium nanking</name>
    <dbReference type="NCBI Taxonomy" id="29729"/>
    <lineage>
        <taxon>Eukaryota</taxon>
        <taxon>Viridiplantae</taxon>
        <taxon>Streptophyta</taxon>
        <taxon>Embryophyta</taxon>
        <taxon>Tracheophyta</taxon>
        <taxon>Spermatophyta</taxon>
        <taxon>Magnoliopsida</taxon>
        <taxon>eudicotyledons</taxon>
        <taxon>Gunneridae</taxon>
        <taxon>Pentapetalae</taxon>
        <taxon>rosids</taxon>
        <taxon>malvids</taxon>
        <taxon>Malvales</taxon>
        <taxon>Malvaceae</taxon>
        <taxon>Malvoideae</taxon>
        <taxon>Gossypium</taxon>
    </lineage>
</organism>
<proteinExistence type="predicted"/>
<evidence type="ECO:0000313" key="3">
    <source>
        <dbReference type="Proteomes" id="UP001358586"/>
    </source>
</evidence>
<sequence>MVQTHLASGSPFFELYVQFSLSNEAFPTSTSTAVREEYMTGMASTSSGWQSTSNRERYETSTRRDDVLPMMSTDEGTSYVVDDRGLDNESNVDPPREPDSDGAEVALFSKLENDPTEPEDGEGGSNEE</sequence>